<keyword evidence="2 5" id="KW-0812">Transmembrane</keyword>
<dbReference type="SUPFAM" id="SSF103473">
    <property type="entry name" value="MFS general substrate transporter"/>
    <property type="match status" value="1"/>
</dbReference>
<proteinExistence type="predicted"/>
<reference evidence="7 8" key="1">
    <citation type="submission" date="2020-08" db="EMBL/GenBank/DDBJ databases">
        <title>A Genomic Blueprint of the Chicken Gut Microbiome.</title>
        <authorList>
            <person name="Gilroy R."/>
            <person name="Ravi A."/>
            <person name="Getino M."/>
            <person name="Pursley I."/>
            <person name="Horton D.L."/>
            <person name="Alikhan N.-F."/>
            <person name="Baker D."/>
            <person name="Gharbi K."/>
            <person name="Hall N."/>
            <person name="Watson M."/>
            <person name="Adriaenssens E.M."/>
            <person name="Foster-Nyarko E."/>
            <person name="Jarju S."/>
            <person name="Secka A."/>
            <person name="Antonio M."/>
            <person name="Oren A."/>
            <person name="Chaudhuri R."/>
            <person name="La Ragione R.M."/>
            <person name="Hildebrand F."/>
            <person name="Pallen M.J."/>
        </authorList>
    </citation>
    <scope>NUCLEOTIDE SEQUENCE [LARGE SCALE GENOMIC DNA]</scope>
    <source>
        <strain evidence="7 8">Sa4CUA7</strain>
    </source>
</reference>
<evidence type="ECO:0000256" key="1">
    <source>
        <dbReference type="ARBA" id="ARBA00004651"/>
    </source>
</evidence>
<comment type="subcellular location">
    <subcellularLocation>
        <location evidence="1">Cell membrane</location>
        <topology evidence="1">Multi-pass membrane protein</topology>
    </subcellularLocation>
</comment>
<feature type="transmembrane region" description="Helical" evidence="5">
    <location>
        <begin position="134"/>
        <end position="158"/>
    </location>
</feature>
<sequence>MELLPPARAERARGGVGLLFFVNAVAFASIVPRYVELRETFSLDNGTFGLVIAAGPVGALAAGLVAARVLRALGSAPSAVASSMLLGLNLVLIALASDGWSLAAALFVAGVLDSTGDIANNAHGLRVQRAMGRSVISGLHGVWSIGAIAGGLAAALAVAQGVPIGVQLVTTGILIVLLSAVAGVLARLPVTTDADETTAAARTAGRFALWLFLAILGVGLAGALLEDVVSTWGGIYLVDIVGTGADTAGTAFIAFMCALTAGRLFGDRAIDRWGTKRVLTAGAVTTAAGFTLALIAPWLWTTLTGFVLVGVGIATMIPSAMEAADGAPGLRAGVGLTVSSLVTRIGYLTPPLIGAVADASSLRIALLLAPVAALAVIPLVRVTSRAPSPATLS</sequence>
<dbReference type="Pfam" id="PF07690">
    <property type="entry name" value="MFS_1"/>
    <property type="match status" value="1"/>
</dbReference>
<feature type="domain" description="Major facilitator superfamily (MFS) profile" evidence="6">
    <location>
        <begin position="203"/>
        <end position="393"/>
    </location>
</feature>
<evidence type="ECO:0000259" key="6">
    <source>
        <dbReference type="PROSITE" id="PS50850"/>
    </source>
</evidence>
<evidence type="ECO:0000256" key="5">
    <source>
        <dbReference type="SAM" id="Phobius"/>
    </source>
</evidence>
<evidence type="ECO:0000256" key="2">
    <source>
        <dbReference type="ARBA" id="ARBA00022692"/>
    </source>
</evidence>
<comment type="caution">
    <text evidence="7">The sequence shown here is derived from an EMBL/GenBank/DDBJ whole genome shotgun (WGS) entry which is preliminary data.</text>
</comment>
<protein>
    <submittedName>
        <fullName evidence="7">MFS transporter</fullName>
    </submittedName>
</protein>
<evidence type="ECO:0000256" key="4">
    <source>
        <dbReference type="ARBA" id="ARBA00023136"/>
    </source>
</evidence>
<keyword evidence="8" id="KW-1185">Reference proteome</keyword>
<organism evidence="7 8">
    <name type="scientific">Microbacterium pullorum</name>
    <dbReference type="NCBI Taxonomy" id="2762236"/>
    <lineage>
        <taxon>Bacteria</taxon>
        <taxon>Bacillati</taxon>
        <taxon>Actinomycetota</taxon>
        <taxon>Actinomycetes</taxon>
        <taxon>Micrococcales</taxon>
        <taxon>Microbacteriaceae</taxon>
        <taxon>Microbacterium</taxon>
    </lineage>
</organism>
<dbReference type="InterPro" id="IPR036259">
    <property type="entry name" value="MFS_trans_sf"/>
</dbReference>
<dbReference type="EMBL" id="JACSQP010000007">
    <property type="protein sequence ID" value="MBD7958296.1"/>
    <property type="molecule type" value="Genomic_DNA"/>
</dbReference>
<dbReference type="CDD" id="cd17393">
    <property type="entry name" value="MFS_MosC_like"/>
    <property type="match status" value="1"/>
</dbReference>
<evidence type="ECO:0000256" key="3">
    <source>
        <dbReference type="ARBA" id="ARBA00022989"/>
    </source>
</evidence>
<dbReference type="Proteomes" id="UP000648352">
    <property type="component" value="Unassembled WGS sequence"/>
</dbReference>
<name>A0ABR8S485_9MICO</name>
<keyword evidence="4 5" id="KW-0472">Membrane</keyword>
<feature type="transmembrane region" description="Helical" evidence="5">
    <location>
        <begin position="207"/>
        <end position="225"/>
    </location>
</feature>
<evidence type="ECO:0000313" key="8">
    <source>
        <dbReference type="Proteomes" id="UP000648352"/>
    </source>
</evidence>
<feature type="transmembrane region" description="Helical" evidence="5">
    <location>
        <begin position="164"/>
        <end position="186"/>
    </location>
</feature>
<feature type="transmembrane region" description="Helical" evidence="5">
    <location>
        <begin position="245"/>
        <end position="266"/>
    </location>
</feature>
<dbReference type="InterPro" id="IPR051788">
    <property type="entry name" value="MFS_Transporter"/>
</dbReference>
<gene>
    <name evidence="7" type="ORF">H9651_11645</name>
</gene>
<keyword evidence="3 5" id="KW-1133">Transmembrane helix</keyword>
<feature type="transmembrane region" description="Helical" evidence="5">
    <location>
        <begin position="47"/>
        <end position="67"/>
    </location>
</feature>
<dbReference type="PANTHER" id="PTHR23514:SF13">
    <property type="entry name" value="INNER MEMBRANE PROTEIN YBJJ"/>
    <property type="match status" value="1"/>
</dbReference>
<feature type="transmembrane region" description="Helical" evidence="5">
    <location>
        <begin position="12"/>
        <end position="35"/>
    </location>
</feature>
<accession>A0ABR8S485</accession>
<feature type="transmembrane region" description="Helical" evidence="5">
    <location>
        <begin position="278"/>
        <end position="300"/>
    </location>
</feature>
<dbReference type="RefSeq" id="WP_191719499.1">
    <property type="nucleotide sequence ID" value="NZ_JACSQP010000007.1"/>
</dbReference>
<dbReference type="PANTHER" id="PTHR23514">
    <property type="entry name" value="BYPASS OF STOP CODON PROTEIN 6"/>
    <property type="match status" value="1"/>
</dbReference>
<feature type="transmembrane region" description="Helical" evidence="5">
    <location>
        <begin position="361"/>
        <end position="380"/>
    </location>
</feature>
<dbReference type="InterPro" id="IPR011701">
    <property type="entry name" value="MFS"/>
</dbReference>
<evidence type="ECO:0000313" key="7">
    <source>
        <dbReference type="EMBL" id="MBD7958296.1"/>
    </source>
</evidence>
<dbReference type="InterPro" id="IPR020846">
    <property type="entry name" value="MFS_dom"/>
</dbReference>
<dbReference type="PROSITE" id="PS50850">
    <property type="entry name" value="MFS"/>
    <property type="match status" value="1"/>
</dbReference>
<dbReference type="Gene3D" id="1.20.1250.20">
    <property type="entry name" value="MFS general substrate transporter like domains"/>
    <property type="match status" value="2"/>
</dbReference>